<dbReference type="InterPro" id="IPR011990">
    <property type="entry name" value="TPR-like_helical_dom_sf"/>
</dbReference>
<keyword evidence="2" id="KW-0067">ATP-binding</keyword>
<dbReference type="InterPro" id="IPR013761">
    <property type="entry name" value="SAM/pointed_sf"/>
</dbReference>
<dbReference type="GO" id="GO:0005524">
    <property type="term" value="F:ATP binding"/>
    <property type="evidence" value="ECO:0007669"/>
    <property type="project" value="UniProtKB-KW"/>
</dbReference>
<dbReference type="Pfam" id="PF00211">
    <property type="entry name" value="Guanylate_cyc"/>
    <property type="match status" value="1"/>
</dbReference>
<evidence type="ECO:0000256" key="1">
    <source>
        <dbReference type="ARBA" id="ARBA00022741"/>
    </source>
</evidence>
<comment type="caution">
    <text evidence="4">The sequence shown here is derived from an EMBL/GenBank/DDBJ whole genome shotgun (WGS) entry which is preliminary data.</text>
</comment>
<dbReference type="SUPFAM" id="SSF52540">
    <property type="entry name" value="P-loop containing nucleoside triphosphate hydrolases"/>
    <property type="match status" value="1"/>
</dbReference>
<dbReference type="GO" id="GO:0005737">
    <property type="term" value="C:cytoplasm"/>
    <property type="evidence" value="ECO:0007669"/>
    <property type="project" value="TreeGrafter"/>
</dbReference>
<dbReference type="RefSeq" id="WP_187082303.1">
    <property type="nucleotide sequence ID" value="NZ_JACORU010000005.1"/>
</dbReference>
<dbReference type="InterPro" id="IPR029787">
    <property type="entry name" value="Nucleotide_cyclase"/>
</dbReference>
<dbReference type="SMART" id="SM00044">
    <property type="entry name" value="CYCc"/>
    <property type="match status" value="1"/>
</dbReference>
<evidence type="ECO:0000313" key="5">
    <source>
        <dbReference type="Proteomes" id="UP000596827"/>
    </source>
</evidence>
<dbReference type="Pfam" id="PF13191">
    <property type="entry name" value="AAA_16"/>
    <property type="match status" value="1"/>
</dbReference>
<gene>
    <name evidence="4" type="ORF">H8R02_15290</name>
</gene>
<sequence length="1090" mass="116643">MSLAVLLAKHQLSHLEAVLRAAAIDLDIAADLTDADLQSLGIALGDRKRLLRALAGASQAIRPDGERRMLTACFIDLAGFTALSTQLDPEELRRAVGEYQQLATRVIGEWQGAVAQYLGDGVLAYFGYPRAHEDDAERAVRATVAIVEGTGKLSVAGRPLRARCGIATGLVVVGGVVASELVAGSVAVGEAPNRAARLQGHAAPGDVVVDAATRRLLGPGVQLEELGEVAFKGFSAPVGCWRVSGTAAAPARFQAPDVSSELVGREKEAAVLRDAWRSACDGRGRSVVVSGEPGIGKSRLAGEACANASESGAASLLLQGSPHHTATDHYPLRHALEVHGARTGDPKSLEDRLAGWMAEFARLDAPSALTRAKGLAPLFEGGGTAASHALREQLVELVCDAASKRPVLVLVEDAHWIDPSTSEWLRALAAALRSRRVLLIATTRPEKTIATQLRADTEVPLEQLAPAAAHALVDRATHGNSLPRRVVDAIVQRGGGVPLYLEEIARAVVEAESRGAATVDVPETLQASLLSRFDRLGTARELLQLASVIGRSFDVDLLAALAGTDAPDVLASLDRVAQAGLVLPPREQGPREWTFKHALIRESAYSTLLLSARRELHGRLADLIAARGSGDSGRAEAAAWHLTAAGRSREAIEAWNVAGASAARRGAAGEAQQHYEQALALIRGQAAGPERDAQELAQLLKLGPLVMMARGVGVPVSIEIYERARELSLHAGTPAQRFSIAFGLWYSYEHQGRTAQQAAMLQAMREMAAASGDPREQLQVHHAEWETLLNRGELQATIRAADAGLALYDPRDRPLYLRHFGGHDPAVCALSYRGAAQWSLGQSQLARRTFDEALERATQASDLGSRLIATITLGGLCFMGREPERMLAVVPPLLEDCRRAGFATGILTLAIGWANAMLGREHDLAQMHRTVEGLRRHGVRIRLAYYELVLADTLRLHADVAGGLQQVARSRDLASTYSDATVAAKIGLVEGDLHLLAGNEERALQCWRETLDVCRRYGSVFLELDAALRIARVEERQGRSSSAAGTVEKLLLQRLDRDERGAIVEDARRWLAGKIAGQADTPSSASNRQR</sequence>
<dbReference type="SUPFAM" id="SSF48452">
    <property type="entry name" value="TPR-like"/>
    <property type="match status" value="1"/>
</dbReference>
<proteinExistence type="predicted"/>
<dbReference type="PANTHER" id="PTHR16305:SF28">
    <property type="entry name" value="GUANYLATE CYCLASE DOMAIN-CONTAINING PROTEIN"/>
    <property type="match status" value="1"/>
</dbReference>
<dbReference type="EMBL" id="JACORU010000005">
    <property type="protein sequence ID" value="MBC5765832.1"/>
    <property type="molecule type" value="Genomic_DNA"/>
</dbReference>
<dbReference type="InterPro" id="IPR001054">
    <property type="entry name" value="A/G_cyclase"/>
</dbReference>
<keyword evidence="5" id="KW-1185">Reference proteome</keyword>
<dbReference type="InterPro" id="IPR041664">
    <property type="entry name" value="AAA_16"/>
</dbReference>
<dbReference type="InterPro" id="IPR003593">
    <property type="entry name" value="AAA+_ATPase"/>
</dbReference>
<dbReference type="SUPFAM" id="SSF47769">
    <property type="entry name" value="SAM/Pointed domain"/>
    <property type="match status" value="1"/>
</dbReference>
<dbReference type="Gene3D" id="3.40.50.300">
    <property type="entry name" value="P-loop containing nucleotide triphosphate hydrolases"/>
    <property type="match status" value="1"/>
</dbReference>
<dbReference type="SUPFAM" id="SSF55073">
    <property type="entry name" value="Nucleotide cyclase"/>
    <property type="match status" value="1"/>
</dbReference>
<dbReference type="SMART" id="SM00382">
    <property type="entry name" value="AAA"/>
    <property type="match status" value="1"/>
</dbReference>
<dbReference type="Gene3D" id="3.30.70.1230">
    <property type="entry name" value="Nucleotide cyclase"/>
    <property type="match status" value="1"/>
</dbReference>
<feature type="domain" description="Guanylate cyclase" evidence="3">
    <location>
        <begin position="71"/>
        <end position="199"/>
    </location>
</feature>
<organism evidence="4 5">
    <name type="scientific">Ramlibacter albus</name>
    <dbReference type="NCBI Taxonomy" id="2079448"/>
    <lineage>
        <taxon>Bacteria</taxon>
        <taxon>Pseudomonadati</taxon>
        <taxon>Pseudomonadota</taxon>
        <taxon>Betaproteobacteria</taxon>
        <taxon>Burkholderiales</taxon>
        <taxon>Comamonadaceae</taxon>
        <taxon>Ramlibacter</taxon>
    </lineage>
</organism>
<dbReference type="PANTHER" id="PTHR16305">
    <property type="entry name" value="TESTICULAR SOLUBLE ADENYLYL CYCLASE"/>
    <property type="match status" value="1"/>
</dbReference>
<dbReference type="PROSITE" id="PS50125">
    <property type="entry name" value="GUANYLATE_CYCLASE_2"/>
    <property type="match status" value="1"/>
</dbReference>
<dbReference type="GO" id="GO:0035556">
    <property type="term" value="P:intracellular signal transduction"/>
    <property type="evidence" value="ECO:0007669"/>
    <property type="project" value="InterPro"/>
</dbReference>
<protein>
    <submittedName>
        <fullName evidence="4">AAA family ATPase</fullName>
    </submittedName>
</protein>
<dbReference type="AlphaFoldDB" id="A0A923S663"/>
<evidence type="ECO:0000313" key="4">
    <source>
        <dbReference type="EMBL" id="MBC5765832.1"/>
    </source>
</evidence>
<dbReference type="Gene3D" id="1.10.150.50">
    <property type="entry name" value="Transcription Factor, Ets-1"/>
    <property type="match status" value="1"/>
</dbReference>
<dbReference type="InterPro" id="IPR027417">
    <property type="entry name" value="P-loop_NTPase"/>
</dbReference>
<dbReference type="Proteomes" id="UP000596827">
    <property type="component" value="Unassembled WGS sequence"/>
</dbReference>
<name>A0A923S663_9BURK</name>
<dbReference type="GO" id="GO:0004016">
    <property type="term" value="F:adenylate cyclase activity"/>
    <property type="evidence" value="ECO:0007669"/>
    <property type="project" value="TreeGrafter"/>
</dbReference>
<dbReference type="GO" id="GO:0009190">
    <property type="term" value="P:cyclic nucleotide biosynthetic process"/>
    <property type="evidence" value="ECO:0007669"/>
    <property type="project" value="InterPro"/>
</dbReference>
<reference evidence="4" key="1">
    <citation type="submission" date="2020-08" db="EMBL/GenBank/DDBJ databases">
        <title>Ramlibacter sp. GTP1 16S ribosomal RNA gene genome sequencing and assembly.</title>
        <authorList>
            <person name="Kang M."/>
        </authorList>
    </citation>
    <scope>NUCLEOTIDE SEQUENCE</scope>
    <source>
        <strain evidence="4">GTP1</strain>
    </source>
</reference>
<evidence type="ECO:0000259" key="3">
    <source>
        <dbReference type="PROSITE" id="PS50125"/>
    </source>
</evidence>
<accession>A0A923S663</accession>
<dbReference type="CDD" id="cd07302">
    <property type="entry name" value="CHD"/>
    <property type="match status" value="1"/>
</dbReference>
<evidence type="ECO:0000256" key="2">
    <source>
        <dbReference type="ARBA" id="ARBA00022840"/>
    </source>
</evidence>
<keyword evidence="1" id="KW-0547">Nucleotide-binding</keyword>